<reference evidence="5 6" key="1">
    <citation type="submission" date="2014-04" db="EMBL/GenBank/DDBJ databases">
        <authorList>
            <consortium name="International Citrus Genome Consortium"/>
            <person name="Gmitter F."/>
            <person name="Chen C."/>
            <person name="Farmerie W."/>
            <person name="Harkins T."/>
            <person name="Desany B."/>
            <person name="Mohiuddin M."/>
            <person name="Kodira C."/>
            <person name="Borodovsky M."/>
            <person name="Lomsadze A."/>
            <person name="Burns P."/>
            <person name="Jenkins J."/>
            <person name="Prochnik S."/>
            <person name="Shu S."/>
            <person name="Chapman J."/>
            <person name="Pitluck S."/>
            <person name="Schmutz J."/>
            <person name="Rokhsar D."/>
        </authorList>
    </citation>
    <scope>NUCLEOTIDE SEQUENCE</scope>
</reference>
<comment type="subcellular location">
    <subcellularLocation>
        <location evidence="4">Secreted</location>
        <location evidence="4">Extracellular space</location>
        <location evidence="4">Apoplast</location>
    </subcellularLocation>
</comment>
<dbReference type="SMR" id="A0A067DDS6"/>
<dbReference type="InterPro" id="IPR044859">
    <property type="entry name" value="Allene_oxi_cyc_Dirigent"/>
</dbReference>
<dbReference type="PaxDb" id="2711-XP_006488841.1"/>
<proteinExistence type="inferred from homology"/>
<evidence type="ECO:0000256" key="2">
    <source>
        <dbReference type="ARBA" id="ARBA00011738"/>
    </source>
</evidence>
<dbReference type="AlphaFoldDB" id="A0A067DDS6"/>
<comment type="subunit">
    <text evidence="2 4">Homodimer.</text>
</comment>
<keyword evidence="4" id="KW-0052">Apoplast</keyword>
<keyword evidence="4" id="KW-0732">Signal</keyword>
<dbReference type="Gene3D" id="2.40.480.10">
    <property type="entry name" value="Allene oxide cyclase-like"/>
    <property type="match status" value="1"/>
</dbReference>
<dbReference type="PANTHER" id="PTHR21495">
    <property type="entry name" value="NUCLEOPORIN-RELATED"/>
    <property type="match status" value="1"/>
</dbReference>
<evidence type="ECO:0000256" key="4">
    <source>
        <dbReference type="RuleBase" id="RU363099"/>
    </source>
</evidence>
<dbReference type="STRING" id="2711.A0A067DDS6"/>
<protein>
    <recommendedName>
        <fullName evidence="4">Dirigent protein</fullName>
    </recommendedName>
</protein>
<evidence type="ECO:0000313" key="5">
    <source>
        <dbReference type="EMBL" id="KDO37162.1"/>
    </source>
</evidence>
<comment type="similarity">
    <text evidence="1 4">Belongs to the plant dirigent protein family.</text>
</comment>
<dbReference type="eggNOG" id="ENOG502QRR3">
    <property type="taxonomic scope" value="Eukaryota"/>
</dbReference>
<name>A0A067DDS6_CITSI</name>
<keyword evidence="3 4" id="KW-0964">Secreted</keyword>
<accession>A0A067DDS6</accession>
<keyword evidence="6" id="KW-1185">Reference proteome</keyword>
<dbReference type="InterPro" id="IPR004265">
    <property type="entry name" value="Dirigent"/>
</dbReference>
<evidence type="ECO:0000313" key="6">
    <source>
        <dbReference type="Proteomes" id="UP000027120"/>
    </source>
</evidence>
<dbReference type="EMBL" id="KK791653">
    <property type="protein sequence ID" value="KDO37162.1"/>
    <property type="molecule type" value="Genomic_DNA"/>
</dbReference>
<comment type="function">
    <text evidence="4">Dirigent proteins impart stereoselectivity on the phenoxy radical-coupling reaction, yielding optically active lignans from two molecules of coniferyl alcohol in the biosynthesis of lignans, flavonolignans, and alkaloids and thus plays a central role in plant secondary metabolism.</text>
</comment>
<feature type="signal peptide" evidence="4">
    <location>
        <begin position="1"/>
        <end position="32"/>
    </location>
</feature>
<dbReference type="Pfam" id="PF03018">
    <property type="entry name" value="Dirigent"/>
    <property type="match status" value="1"/>
</dbReference>
<sequence>MATPLSPTSNFFFFIFAAALLFIAYTFPRQEAKETNLVLYVHDYFTGRDTSAITVAGKDGPTSHILRFGTIAVVDDAVTEGPTIDSKQIGRAQGIYVNSQLDGKALYMAFSLIFTDGEFKGSTLEIQGSDIFAMKQREFGVVSGTGHFRFVKGYGIMETQFLDVANLNGIIKLNVTVKHY</sequence>
<evidence type="ECO:0000256" key="3">
    <source>
        <dbReference type="ARBA" id="ARBA00022525"/>
    </source>
</evidence>
<dbReference type="Proteomes" id="UP000027120">
    <property type="component" value="Unassembled WGS sequence"/>
</dbReference>
<gene>
    <name evidence="5" type="ORF">CISIN_1g046562mg</name>
</gene>
<organism evidence="5 6">
    <name type="scientific">Citrus sinensis</name>
    <name type="common">Sweet orange</name>
    <name type="synonym">Citrus aurantium var. sinensis</name>
    <dbReference type="NCBI Taxonomy" id="2711"/>
    <lineage>
        <taxon>Eukaryota</taxon>
        <taxon>Viridiplantae</taxon>
        <taxon>Streptophyta</taxon>
        <taxon>Embryophyta</taxon>
        <taxon>Tracheophyta</taxon>
        <taxon>Spermatophyta</taxon>
        <taxon>Magnoliopsida</taxon>
        <taxon>eudicotyledons</taxon>
        <taxon>Gunneridae</taxon>
        <taxon>Pentapetalae</taxon>
        <taxon>rosids</taxon>
        <taxon>malvids</taxon>
        <taxon>Sapindales</taxon>
        <taxon>Rutaceae</taxon>
        <taxon>Aurantioideae</taxon>
        <taxon>Citrus</taxon>
    </lineage>
</organism>
<feature type="chain" id="PRO_5008190150" description="Dirigent protein" evidence="4">
    <location>
        <begin position="33"/>
        <end position="180"/>
    </location>
</feature>
<evidence type="ECO:0000256" key="1">
    <source>
        <dbReference type="ARBA" id="ARBA00010746"/>
    </source>
</evidence>
<dbReference type="GO" id="GO:0009699">
    <property type="term" value="P:phenylpropanoid biosynthetic process"/>
    <property type="evidence" value="ECO:0007669"/>
    <property type="project" value="UniProtKB-ARBA"/>
</dbReference>
<dbReference type="GO" id="GO:0048046">
    <property type="term" value="C:apoplast"/>
    <property type="evidence" value="ECO:0007669"/>
    <property type="project" value="UniProtKB-SubCell"/>
</dbReference>